<dbReference type="Proteomes" id="UP000735302">
    <property type="component" value="Unassembled WGS sequence"/>
</dbReference>
<dbReference type="Pfam" id="PF00534">
    <property type="entry name" value="Glycos_transf_1"/>
    <property type="match status" value="1"/>
</dbReference>
<evidence type="ECO:0000256" key="1">
    <source>
        <dbReference type="ARBA" id="ARBA00004389"/>
    </source>
</evidence>
<evidence type="ECO:0000313" key="14">
    <source>
        <dbReference type="EMBL" id="GFN91892.1"/>
    </source>
</evidence>
<keyword evidence="6" id="KW-0256">Endoplasmic reticulum</keyword>
<dbReference type="Gene3D" id="3.40.50.2000">
    <property type="entry name" value="Glycogen Phosphorylase B"/>
    <property type="match status" value="1"/>
</dbReference>
<protein>
    <recommendedName>
        <fullName evidence="10">Beta-1,4-mannosyltransferase</fullName>
    </recommendedName>
    <alternativeName>
        <fullName evidence="11">GDP-Man:GlcNAc2-PP-dolichol mannosyltransferase</fullName>
    </alternativeName>
    <alternativeName>
        <fullName evidence="9">GDP-mannose-dolichol diphosphochitobiose mannosyltransferase</fullName>
    </alternativeName>
</protein>
<evidence type="ECO:0000256" key="3">
    <source>
        <dbReference type="ARBA" id="ARBA00022676"/>
    </source>
</evidence>
<evidence type="ECO:0000256" key="6">
    <source>
        <dbReference type="ARBA" id="ARBA00022824"/>
    </source>
</evidence>
<comment type="catalytic activity">
    <reaction evidence="12">
        <text>an N,N'-diacetylchitobiosyl-diphospho-di-trans,poly-cis-dolichol + GDP-alpha-D-mannose = a beta-D-Man-(1-&gt;4)-beta-D-GlcNAc-(1-&gt;4)-alpha-D-GlcNAc-diphospho-di-trans,poly-cis-dolichol + GDP + H(+)</text>
        <dbReference type="Rhea" id="RHEA:13865"/>
        <dbReference type="Rhea" id="RHEA-COMP:19510"/>
        <dbReference type="Rhea" id="RHEA-COMP:19511"/>
        <dbReference type="ChEBI" id="CHEBI:15378"/>
        <dbReference type="ChEBI" id="CHEBI:57269"/>
        <dbReference type="ChEBI" id="CHEBI:57527"/>
        <dbReference type="ChEBI" id="CHEBI:58189"/>
        <dbReference type="ChEBI" id="CHEBI:58472"/>
        <dbReference type="EC" id="2.4.1.142"/>
    </reaction>
    <physiologicalReaction direction="left-to-right" evidence="12">
        <dbReference type="Rhea" id="RHEA:13866"/>
    </physiologicalReaction>
</comment>
<keyword evidence="15" id="KW-1185">Reference proteome</keyword>
<feature type="domain" description="Glycosyl transferase family 1" evidence="13">
    <location>
        <begin position="218"/>
        <end position="338"/>
    </location>
</feature>
<comment type="caution">
    <text evidence="14">The sequence shown here is derived from an EMBL/GenBank/DDBJ whole genome shotgun (WGS) entry which is preliminary data.</text>
</comment>
<evidence type="ECO:0000256" key="2">
    <source>
        <dbReference type="ARBA" id="ARBA00004922"/>
    </source>
</evidence>
<evidence type="ECO:0000259" key="13">
    <source>
        <dbReference type="Pfam" id="PF00534"/>
    </source>
</evidence>
<dbReference type="GO" id="GO:0005789">
    <property type="term" value="C:endoplasmic reticulum membrane"/>
    <property type="evidence" value="ECO:0007669"/>
    <property type="project" value="UniProtKB-SubCell"/>
</dbReference>
<dbReference type="SUPFAM" id="SSF53756">
    <property type="entry name" value="UDP-Glycosyltransferase/glycogen phosphorylase"/>
    <property type="match status" value="1"/>
</dbReference>
<dbReference type="AlphaFoldDB" id="A0AAV3ZAY4"/>
<keyword evidence="3" id="KW-0328">Glycosyltransferase</keyword>
<keyword evidence="4" id="KW-0808">Transferase</keyword>
<dbReference type="GO" id="GO:0004578">
    <property type="term" value="F:chitobiosyldiphosphodolichol beta-mannosyltransferase activity"/>
    <property type="evidence" value="ECO:0007669"/>
    <property type="project" value="UniProtKB-EC"/>
</dbReference>
<gene>
    <name evidence="14" type="ORF">PoB_001839800</name>
</gene>
<reference evidence="14 15" key="1">
    <citation type="journal article" date="2021" name="Elife">
        <title>Chloroplast acquisition without the gene transfer in kleptoplastic sea slugs, Plakobranchus ocellatus.</title>
        <authorList>
            <person name="Maeda T."/>
            <person name="Takahashi S."/>
            <person name="Yoshida T."/>
            <person name="Shimamura S."/>
            <person name="Takaki Y."/>
            <person name="Nagai Y."/>
            <person name="Toyoda A."/>
            <person name="Suzuki Y."/>
            <person name="Arimoto A."/>
            <person name="Ishii H."/>
            <person name="Satoh N."/>
            <person name="Nishiyama T."/>
            <person name="Hasebe M."/>
            <person name="Maruyama T."/>
            <person name="Minagawa J."/>
            <person name="Obokata J."/>
            <person name="Shigenobu S."/>
        </authorList>
    </citation>
    <scope>NUCLEOTIDE SEQUENCE [LARGE SCALE GENOMIC DNA]</scope>
</reference>
<evidence type="ECO:0000256" key="7">
    <source>
        <dbReference type="ARBA" id="ARBA00022989"/>
    </source>
</evidence>
<evidence type="ECO:0000256" key="4">
    <source>
        <dbReference type="ARBA" id="ARBA00022679"/>
    </source>
</evidence>
<comment type="pathway">
    <text evidence="2">Protein modification; protein glycosylation.</text>
</comment>
<dbReference type="InterPro" id="IPR001296">
    <property type="entry name" value="Glyco_trans_1"/>
</dbReference>
<accession>A0AAV3ZAY4</accession>
<name>A0AAV3ZAY4_9GAST</name>
<keyword evidence="8" id="KW-0472">Membrane</keyword>
<dbReference type="InterPro" id="IPR026051">
    <property type="entry name" value="ALG1-like"/>
</dbReference>
<sequence>MQYHALSFAREGFRVYLVGYKGSQPHEAVLANDNIQIQHMKEQPVIFIYFPRLIQYILKVVWQSVMLSWTLLLLPKSSSILIQNPPSLPTMLVAWLVCCLRWSDLVIDWHNYGHTILSLTLKPSHPLVRFAKWYEKKCAKLSTYNLCVTDAMKEDLEVNWGVRSITVHDRPPDIFTPIGLNQQHDLFAKLSKSYPVFGASTDQCTRFTRKSSDDHIEKLRDRPALIVSSTSWTEDEDFSILLDALTEYDMCESSEVLPDVICVITGKGPQKEYYSKKIQEHKWKKVEFCLPWLEAEDYPHLLASADVGVCLHTSSSGLDLPMKVVDMFGCGLPVCAANFNW</sequence>
<dbReference type="PANTHER" id="PTHR13036:SF0">
    <property type="entry name" value="CHITOBIOSYLDIPHOSPHODOLICHOL BETA-MANNOSYLTRANSFERASE"/>
    <property type="match status" value="1"/>
</dbReference>
<evidence type="ECO:0000256" key="9">
    <source>
        <dbReference type="ARBA" id="ARBA00031434"/>
    </source>
</evidence>
<comment type="subcellular location">
    <subcellularLocation>
        <location evidence="1">Endoplasmic reticulum membrane</location>
        <topology evidence="1">Single-pass membrane protein</topology>
    </subcellularLocation>
</comment>
<evidence type="ECO:0000256" key="8">
    <source>
        <dbReference type="ARBA" id="ARBA00023136"/>
    </source>
</evidence>
<keyword evidence="5" id="KW-0812">Transmembrane</keyword>
<proteinExistence type="predicted"/>
<dbReference type="PANTHER" id="PTHR13036">
    <property type="entry name" value="BETA1,4 MANNOSYLTRANSFERASE"/>
    <property type="match status" value="1"/>
</dbReference>
<evidence type="ECO:0000313" key="15">
    <source>
        <dbReference type="Proteomes" id="UP000735302"/>
    </source>
</evidence>
<keyword evidence="7" id="KW-1133">Transmembrane helix</keyword>
<evidence type="ECO:0000256" key="11">
    <source>
        <dbReference type="ARBA" id="ARBA00033088"/>
    </source>
</evidence>
<organism evidence="14 15">
    <name type="scientific">Plakobranchus ocellatus</name>
    <dbReference type="NCBI Taxonomy" id="259542"/>
    <lineage>
        <taxon>Eukaryota</taxon>
        <taxon>Metazoa</taxon>
        <taxon>Spiralia</taxon>
        <taxon>Lophotrochozoa</taxon>
        <taxon>Mollusca</taxon>
        <taxon>Gastropoda</taxon>
        <taxon>Heterobranchia</taxon>
        <taxon>Euthyneura</taxon>
        <taxon>Panpulmonata</taxon>
        <taxon>Sacoglossa</taxon>
        <taxon>Placobranchoidea</taxon>
        <taxon>Plakobranchidae</taxon>
        <taxon>Plakobranchus</taxon>
    </lineage>
</organism>
<evidence type="ECO:0000256" key="10">
    <source>
        <dbReference type="ARBA" id="ARBA00031566"/>
    </source>
</evidence>
<evidence type="ECO:0000256" key="12">
    <source>
        <dbReference type="ARBA" id="ARBA00045071"/>
    </source>
</evidence>
<evidence type="ECO:0000256" key="5">
    <source>
        <dbReference type="ARBA" id="ARBA00022692"/>
    </source>
</evidence>
<dbReference type="EMBL" id="BLXT01002187">
    <property type="protein sequence ID" value="GFN91892.1"/>
    <property type="molecule type" value="Genomic_DNA"/>
</dbReference>